<dbReference type="AlphaFoldDB" id="A0A975F4Z2"/>
<feature type="transmembrane region" description="Helical" evidence="7">
    <location>
        <begin position="321"/>
        <end position="350"/>
    </location>
</feature>
<evidence type="ECO:0000256" key="7">
    <source>
        <dbReference type="SAM" id="Phobius"/>
    </source>
</evidence>
<dbReference type="PIRSF" id="PIRSF006066">
    <property type="entry name" value="HI0050"/>
    <property type="match status" value="1"/>
</dbReference>
<evidence type="ECO:0000256" key="3">
    <source>
        <dbReference type="ARBA" id="ARBA00022519"/>
    </source>
</evidence>
<evidence type="ECO:0000256" key="6">
    <source>
        <dbReference type="ARBA" id="ARBA00023136"/>
    </source>
</evidence>
<feature type="transmembrane region" description="Helical" evidence="7">
    <location>
        <begin position="181"/>
        <end position="200"/>
    </location>
</feature>
<dbReference type="GO" id="GO:0022857">
    <property type="term" value="F:transmembrane transporter activity"/>
    <property type="evidence" value="ECO:0007669"/>
    <property type="project" value="TreeGrafter"/>
</dbReference>
<organism evidence="9 10">
    <name type="scientific">Treponema parvum</name>
    <dbReference type="NCBI Taxonomy" id="138851"/>
    <lineage>
        <taxon>Bacteria</taxon>
        <taxon>Pseudomonadati</taxon>
        <taxon>Spirochaetota</taxon>
        <taxon>Spirochaetia</taxon>
        <taxon>Spirochaetales</taxon>
        <taxon>Treponemataceae</taxon>
        <taxon>Treponema</taxon>
    </lineage>
</organism>
<evidence type="ECO:0000313" key="9">
    <source>
        <dbReference type="EMBL" id="QTQ14485.1"/>
    </source>
</evidence>
<accession>A0A975F4Z2</accession>
<comment type="subcellular location">
    <subcellularLocation>
        <location evidence="1">Cell inner membrane</location>
        <topology evidence="1">Multi-pass membrane protein</topology>
    </subcellularLocation>
</comment>
<dbReference type="Pfam" id="PF06808">
    <property type="entry name" value="DctM"/>
    <property type="match status" value="1"/>
</dbReference>
<protein>
    <submittedName>
        <fullName evidence="9">TRAP transporter large permease</fullName>
    </submittedName>
</protein>
<evidence type="ECO:0000256" key="4">
    <source>
        <dbReference type="ARBA" id="ARBA00022692"/>
    </source>
</evidence>
<dbReference type="RefSeq" id="WP_210119137.1">
    <property type="nucleotide sequence ID" value="NZ_CP054142.1"/>
</dbReference>
<keyword evidence="10" id="KW-1185">Reference proteome</keyword>
<reference evidence="9 10" key="1">
    <citation type="journal article" date="2021" name="Microbiol. Resour. Announc.">
        <title>Complete Genome Sequences of Three Human Oral Treponema parvum Isolates.</title>
        <authorList>
            <person name="Zeng H."/>
            <person name="Watt R.M."/>
        </authorList>
    </citation>
    <scope>NUCLEOTIDE SEQUENCE [LARGE SCALE GENOMIC DNA]</scope>
    <source>
        <strain evidence="9 10">ATCC 700770</strain>
    </source>
</reference>
<feature type="transmembrane region" description="Helical" evidence="7">
    <location>
        <begin position="362"/>
        <end position="386"/>
    </location>
</feature>
<feature type="transmembrane region" description="Helical" evidence="7">
    <location>
        <begin position="221"/>
        <end position="241"/>
    </location>
</feature>
<dbReference type="Proteomes" id="UP000671908">
    <property type="component" value="Chromosome"/>
</dbReference>
<dbReference type="EMBL" id="CP054142">
    <property type="protein sequence ID" value="QTQ14485.1"/>
    <property type="molecule type" value="Genomic_DNA"/>
</dbReference>
<name>A0A975F4Z2_9SPIR</name>
<dbReference type="KEGG" id="tpav:HRQ91_08475"/>
<proteinExistence type="predicted"/>
<sequence>MASQAIATWILFGSLVVLMVFRFPISFCLGVSALFTAIYLDIPFFNLFQKMSTGITSFTFMCVPFFIIMAQIMTDGGISDRLTKFCNVMIGRVRGGTAIVNCVVSMFFGGISGSSIADVSSIGSFLIPSMIKEGYDADYSIAVTCTSSVEGVIIPPSQNMIYYIVAAGSGLSVSTMFMCGYIPGILLTLALCVCSFVIAVKNKYPISQKYSWKENIAIIREAALGLITILIVAVGILAGFFTATEAGGVAAVYALIITIFVYRTMNFKKFVQCLKKTLRTLSTVMAIIATSSAFSYVLAYLKVPTRVASSLMSVSSNPGVVMLLMVIMMVFLGCFMDMGILLILLTPILYPVAMSYGYNPYHFGLIMVLTLGLGLLTPPVGTSLWAGCSIANMPIEKAIKGFMPFYLTYSFILAIIILFPTITLMLPRALGYIS</sequence>
<feature type="transmembrane region" description="Helical" evidence="7">
    <location>
        <begin position="247"/>
        <end position="265"/>
    </location>
</feature>
<evidence type="ECO:0000259" key="8">
    <source>
        <dbReference type="Pfam" id="PF06808"/>
    </source>
</evidence>
<keyword evidence="5 7" id="KW-1133">Transmembrane helix</keyword>
<feature type="transmembrane region" description="Helical" evidence="7">
    <location>
        <begin position="406"/>
        <end position="426"/>
    </location>
</feature>
<dbReference type="PANTHER" id="PTHR33362">
    <property type="entry name" value="SIALIC ACID TRAP TRANSPORTER PERMEASE PROTEIN SIAT-RELATED"/>
    <property type="match status" value="1"/>
</dbReference>
<evidence type="ECO:0000256" key="5">
    <source>
        <dbReference type="ARBA" id="ARBA00022989"/>
    </source>
</evidence>
<keyword evidence="6 7" id="KW-0472">Membrane</keyword>
<dbReference type="GO" id="GO:0005886">
    <property type="term" value="C:plasma membrane"/>
    <property type="evidence" value="ECO:0007669"/>
    <property type="project" value="UniProtKB-SubCell"/>
</dbReference>
<evidence type="ECO:0000313" key="10">
    <source>
        <dbReference type="Proteomes" id="UP000671908"/>
    </source>
</evidence>
<gene>
    <name evidence="9" type="ORF">HRQ91_08475</name>
</gene>
<keyword evidence="2" id="KW-1003">Cell membrane</keyword>
<feature type="domain" description="TRAP C4-dicarboxylate transport system permease DctM subunit" evidence="8">
    <location>
        <begin position="12"/>
        <end position="422"/>
    </location>
</feature>
<keyword evidence="3" id="KW-0997">Cell inner membrane</keyword>
<feature type="transmembrane region" description="Helical" evidence="7">
    <location>
        <begin position="6"/>
        <end position="39"/>
    </location>
</feature>
<dbReference type="InterPro" id="IPR004681">
    <property type="entry name" value="TRAP_DctM"/>
</dbReference>
<keyword evidence="4 7" id="KW-0812">Transmembrane</keyword>
<evidence type="ECO:0000256" key="1">
    <source>
        <dbReference type="ARBA" id="ARBA00004429"/>
    </source>
</evidence>
<evidence type="ECO:0000256" key="2">
    <source>
        <dbReference type="ARBA" id="ARBA00022475"/>
    </source>
</evidence>
<dbReference type="NCBIfam" id="TIGR00786">
    <property type="entry name" value="dctM"/>
    <property type="match status" value="1"/>
</dbReference>
<dbReference type="InterPro" id="IPR010656">
    <property type="entry name" value="DctM"/>
</dbReference>
<dbReference type="PANTHER" id="PTHR33362:SF2">
    <property type="entry name" value="TRAP TRANSPORTER LARGE PERMEASE PROTEIN"/>
    <property type="match status" value="1"/>
</dbReference>
<feature type="transmembrane region" description="Helical" evidence="7">
    <location>
        <begin position="51"/>
        <end position="73"/>
    </location>
</feature>
<feature type="transmembrane region" description="Helical" evidence="7">
    <location>
        <begin position="277"/>
        <end position="301"/>
    </location>
</feature>